<keyword evidence="6" id="KW-1185">Reference proteome</keyword>
<name>A0A133XE18_9RHOO</name>
<dbReference type="Gene3D" id="3.20.20.450">
    <property type="entry name" value="EAL domain"/>
    <property type="match status" value="1"/>
</dbReference>
<dbReference type="NCBIfam" id="TIGR00254">
    <property type="entry name" value="GGDEF"/>
    <property type="match status" value="1"/>
</dbReference>
<gene>
    <name evidence="5" type="ORF">AT959_18545</name>
</gene>
<dbReference type="SUPFAM" id="SSF55073">
    <property type="entry name" value="Nucleotide cyclase"/>
    <property type="match status" value="1"/>
</dbReference>
<dbReference type="InterPro" id="IPR000700">
    <property type="entry name" value="PAS-assoc_C"/>
</dbReference>
<dbReference type="RefSeq" id="WP_066886606.1">
    <property type="nucleotide sequence ID" value="NZ_LODL01000039.1"/>
</dbReference>
<feature type="domain" description="EAL" evidence="3">
    <location>
        <begin position="465"/>
        <end position="718"/>
    </location>
</feature>
<dbReference type="SMART" id="SM00091">
    <property type="entry name" value="PAS"/>
    <property type="match status" value="2"/>
</dbReference>
<protein>
    <submittedName>
        <fullName evidence="5">Diguanylate cyclase</fullName>
    </submittedName>
</protein>
<dbReference type="InterPro" id="IPR029787">
    <property type="entry name" value="Nucleotide_cyclase"/>
</dbReference>
<dbReference type="Pfam" id="PF13426">
    <property type="entry name" value="PAS_9"/>
    <property type="match status" value="1"/>
</dbReference>
<comment type="caution">
    <text evidence="5">The sequence shown here is derived from an EMBL/GenBank/DDBJ whole genome shotgun (WGS) entry which is preliminary data.</text>
</comment>
<dbReference type="CDD" id="cd01948">
    <property type="entry name" value="EAL"/>
    <property type="match status" value="1"/>
</dbReference>
<evidence type="ECO:0000259" key="1">
    <source>
        <dbReference type="PROSITE" id="PS50112"/>
    </source>
</evidence>
<evidence type="ECO:0000259" key="4">
    <source>
        <dbReference type="PROSITE" id="PS50887"/>
    </source>
</evidence>
<dbReference type="InterPro" id="IPR000014">
    <property type="entry name" value="PAS"/>
</dbReference>
<dbReference type="InterPro" id="IPR001610">
    <property type="entry name" value="PAC"/>
</dbReference>
<dbReference type="PANTHER" id="PTHR44757:SF2">
    <property type="entry name" value="BIOFILM ARCHITECTURE MAINTENANCE PROTEIN MBAA"/>
    <property type="match status" value="1"/>
</dbReference>
<feature type="domain" description="PAC" evidence="2">
    <location>
        <begin position="112"/>
        <end position="163"/>
    </location>
</feature>
<dbReference type="CDD" id="cd01949">
    <property type="entry name" value="GGDEF"/>
    <property type="match status" value="1"/>
</dbReference>
<proteinExistence type="predicted"/>
<dbReference type="Pfam" id="PF08447">
    <property type="entry name" value="PAS_3"/>
    <property type="match status" value="1"/>
</dbReference>
<dbReference type="PROSITE" id="PS50112">
    <property type="entry name" value="PAS"/>
    <property type="match status" value="2"/>
</dbReference>
<dbReference type="PANTHER" id="PTHR44757">
    <property type="entry name" value="DIGUANYLATE CYCLASE DGCP"/>
    <property type="match status" value="1"/>
</dbReference>
<dbReference type="Pfam" id="PF00990">
    <property type="entry name" value="GGDEF"/>
    <property type="match status" value="1"/>
</dbReference>
<dbReference type="FunFam" id="3.30.70.270:FF:000001">
    <property type="entry name" value="Diguanylate cyclase domain protein"/>
    <property type="match status" value="1"/>
</dbReference>
<dbReference type="InterPro" id="IPR043128">
    <property type="entry name" value="Rev_trsase/Diguanyl_cyclase"/>
</dbReference>
<dbReference type="PROSITE" id="PS50887">
    <property type="entry name" value="GGDEF"/>
    <property type="match status" value="1"/>
</dbReference>
<evidence type="ECO:0000259" key="3">
    <source>
        <dbReference type="PROSITE" id="PS50883"/>
    </source>
</evidence>
<dbReference type="InterPro" id="IPR052155">
    <property type="entry name" value="Biofilm_reg_signaling"/>
</dbReference>
<dbReference type="SUPFAM" id="SSF55785">
    <property type="entry name" value="PYP-like sensor domain (PAS domain)"/>
    <property type="match status" value="2"/>
</dbReference>
<dbReference type="InterPro" id="IPR013655">
    <property type="entry name" value="PAS_fold_3"/>
</dbReference>
<dbReference type="CDD" id="cd00130">
    <property type="entry name" value="PAS"/>
    <property type="match status" value="2"/>
</dbReference>
<dbReference type="InterPro" id="IPR000160">
    <property type="entry name" value="GGDEF_dom"/>
</dbReference>
<feature type="domain" description="PAC" evidence="2">
    <location>
        <begin position="239"/>
        <end position="291"/>
    </location>
</feature>
<feature type="domain" description="PAS" evidence="1">
    <location>
        <begin position="164"/>
        <end position="234"/>
    </location>
</feature>
<dbReference type="STRING" id="281362.AT959_18545"/>
<dbReference type="AlphaFoldDB" id="A0A133XE18"/>
<dbReference type="InterPro" id="IPR035919">
    <property type="entry name" value="EAL_sf"/>
</dbReference>
<feature type="domain" description="GGDEF" evidence="4">
    <location>
        <begin position="323"/>
        <end position="456"/>
    </location>
</feature>
<dbReference type="Pfam" id="PF00563">
    <property type="entry name" value="EAL"/>
    <property type="match status" value="1"/>
</dbReference>
<dbReference type="SUPFAM" id="SSF141868">
    <property type="entry name" value="EAL domain-like"/>
    <property type="match status" value="1"/>
</dbReference>
<dbReference type="Gene3D" id="3.30.70.270">
    <property type="match status" value="1"/>
</dbReference>
<dbReference type="GO" id="GO:0003824">
    <property type="term" value="F:catalytic activity"/>
    <property type="evidence" value="ECO:0007669"/>
    <property type="project" value="UniProtKB-ARBA"/>
</dbReference>
<dbReference type="PROSITE" id="PS50883">
    <property type="entry name" value="EAL"/>
    <property type="match status" value="1"/>
</dbReference>
<dbReference type="SMART" id="SM00086">
    <property type="entry name" value="PAC"/>
    <property type="match status" value="2"/>
</dbReference>
<dbReference type="InterPro" id="IPR001633">
    <property type="entry name" value="EAL_dom"/>
</dbReference>
<dbReference type="Proteomes" id="UP000070186">
    <property type="component" value="Unassembled WGS sequence"/>
</dbReference>
<dbReference type="InterPro" id="IPR035965">
    <property type="entry name" value="PAS-like_dom_sf"/>
</dbReference>
<dbReference type="EMBL" id="LODL01000039">
    <property type="protein sequence ID" value="KXB29187.1"/>
    <property type="molecule type" value="Genomic_DNA"/>
</dbReference>
<evidence type="ECO:0000313" key="6">
    <source>
        <dbReference type="Proteomes" id="UP000070186"/>
    </source>
</evidence>
<dbReference type="Gene3D" id="3.30.450.20">
    <property type="entry name" value="PAS domain"/>
    <property type="match status" value="2"/>
</dbReference>
<organism evidence="5 6">
    <name type="scientific">Dechloromonas denitrificans</name>
    <dbReference type="NCBI Taxonomy" id="281362"/>
    <lineage>
        <taxon>Bacteria</taxon>
        <taxon>Pseudomonadati</taxon>
        <taxon>Pseudomonadota</taxon>
        <taxon>Betaproteobacteria</taxon>
        <taxon>Rhodocyclales</taxon>
        <taxon>Azonexaceae</taxon>
        <taxon>Dechloromonas</taxon>
    </lineage>
</organism>
<dbReference type="SMART" id="SM00267">
    <property type="entry name" value="GGDEF"/>
    <property type="match status" value="1"/>
</dbReference>
<accession>A0A133XE18</accession>
<sequence>MFRNHFIPGAPESQHFVQPGGSPGCALRQAYVQQAPAMATLFSNLDGMLFRCLIDEFWTLLSVSPGCYGLTGYRAEDLVGNRQNSLESLTHPEDRAAVRGTILAALDTGSRYSIEYRIVCRDGEEKWVLERGVGLRDEGGLRLLEAYLEDITDRVQAQIQLAETELRYRSIFESAVVGMFQSTESGRYLAANPALARLYGYPSPEALISSLADIASGLYVDPQRRDDFKELIQRDGRVTDFESEIICCDGSRIWIAEHAHAVRSSDGTFLYYEGTVEDITERHRHQSVLQHQATHDPLTGLPNRNLLADRLAQAVQLARRKSGKVALAFVDLDNFKVINDSLGHAAGDQLLIEISSRLRTALRGLDTVARYGGDEFVLILGEQVSPDDTKHLLERVLATVQAPLELAGHGLRINCSIGVSVFPDDAQDLDGLLRVADVAMYHAKESGKGQYCFYTRDLNQAAQDRFALETALGSAIENNELTVVYQPKVDGGGRVRGFEALVRWNSAGQGLVTPDRFIPLAEETGQILAIGEQVLYAACRAAASWPLVDGQALGVAVNLSARQLREPGLLALVSDALAVSGLPPECLELEITESMIMGDMEHTIRVLKSIKGLGVRIAVDDFGTGYSSLAYLQQLPIDTLKIDRSFVSGCNRGGKAMAIPHAIIFLGRSLDLHIVAEGVETEAEREILTVCGCNEFQGYLFSRPLQSAAVDAYLQAIIA</sequence>
<evidence type="ECO:0000313" key="5">
    <source>
        <dbReference type="EMBL" id="KXB29187.1"/>
    </source>
</evidence>
<dbReference type="SMART" id="SM00052">
    <property type="entry name" value="EAL"/>
    <property type="match status" value="1"/>
</dbReference>
<feature type="domain" description="PAS" evidence="1">
    <location>
        <begin position="53"/>
        <end position="109"/>
    </location>
</feature>
<reference evidence="5 6" key="1">
    <citation type="submission" date="2015-12" db="EMBL/GenBank/DDBJ databases">
        <title>Nitrous oxide reduction kinetics distinguish bacteria harboring typical versus atypical NosZ.</title>
        <authorList>
            <person name="Yoon S."/>
            <person name="Nissen S."/>
            <person name="Park D."/>
            <person name="Sanford R.A."/>
            <person name="Loeffler F.E."/>
        </authorList>
    </citation>
    <scope>NUCLEOTIDE SEQUENCE [LARGE SCALE GENOMIC DNA]</scope>
    <source>
        <strain evidence="5 6">ATCC BAA-841</strain>
    </source>
</reference>
<dbReference type="NCBIfam" id="TIGR00229">
    <property type="entry name" value="sensory_box"/>
    <property type="match status" value="2"/>
</dbReference>
<dbReference type="PROSITE" id="PS50113">
    <property type="entry name" value="PAC"/>
    <property type="match status" value="2"/>
</dbReference>
<evidence type="ECO:0000259" key="2">
    <source>
        <dbReference type="PROSITE" id="PS50113"/>
    </source>
</evidence>